<proteinExistence type="predicted"/>
<dbReference type="InterPro" id="IPR036388">
    <property type="entry name" value="WH-like_DNA-bd_sf"/>
</dbReference>
<evidence type="ECO:0000256" key="1">
    <source>
        <dbReference type="ARBA" id="ARBA00022737"/>
    </source>
</evidence>
<keyword evidence="3" id="KW-0010">Activator</keyword>
<keyword evidence="1" id="KW-0677">Repeat</keyword>
<name>A0A316M7E7_9CLOT</name>
<dbReference type="Gene3D" id="3.40.930.10">
    <property type="entry name" value="Mannitol-specific EII, Chain A"/>
    <property type="match status" value="1"/>
</dbReference>
<dbReference type="InterPro" id="IPR016152">
    <property type="entry name" value="PTrfase/Anion_transptr"/>
</dbReference>
<protein>
    <submittedName>
        <fullName evidence="5">PRD domain-containing protein</fullName>
    </submittedName>
</protein>
<dbReference type="InterPro" id="IPR036634">
    <property type="entry name" value="PRD_sf"/>
</dbReference>
<dbReference type="EMBL" id="QAMZ01000029">
    <property type="protein sequence ID" value="PWL53921.1"/>
    <property type="molecule type" value="Genomic_DNA"/>
</dbReference>
<dbReference type="InterPro" id="IPR050661">
    <property type="entry name" value="BglG_antiterminators"/>
</dbReference>
<dbReference type="Pfam" id="PF08279">
    <property type="entry name" value="HTH_11"/>
    <property type="match status" value="1"/>
</dbReference>
<dbReference type="SUPFAM" id="SSF63520">
    <property type="entry name" value="PTS-regulatory domain, PRD"/>
    <property type="match status" value="2"/>
</dbReference>
<dbReference type="Gene3D" id="1.10.1790.10">
    <property type="entry name" value="PRD domain"/>
    <property type="match status" value="2"/>
</dbReference>
<dbReference type="RefSeq" id="WP_027640210.1">
    <property type="nucleotide sequence ID" value="NZ_JABAGG010000015.1"/>
</dbReference>
<dbReference type="PANTHER" id="PTHR30185:SF12">
    <property type="entry name" value="TRANSCRIPTIONAL REGULATOR MANR"/>
    <property type="match status" value="1"/>
</dbReference>
<dbReference type="GO" id="GO:0006355">
    <property type="term" value="P:regulation of DNA-templated transcription"/>
    <property type="evidence" value="ECO:0007669"/>
    <property type="project" value="InterPro"/>
</dbReference>
<comment type="caution">
    <text evidence="5">The sequence shown here is derived from an EMBL/GenBank/DDBJ whole genome shotgun (WGS) entry which is preliminary data.</text>
</comment>
<dbReference type="Proteomes" id="UP000246114">
    <property type="component" value="Unassembled WGS sequence"/>
</dbReference>
<accession>A0A316M7E7</accession>
<dbReference type="SUPFAM" id="SSF46785">
    <property type="entry name" value="Winged helix' DNA-binding domain"/>
    <property type="match status" value="1"/>
</dbReference>
<dbReference type="Gene3D" id="1.10.10.10">
    <property type="entry name" value="Winged helix-like DNA-binding domain superfamily/Winged helix DNA-binding domain"/>
    <property type="match status" value="1"/>
</dbReference>
<evidence type="ECO:0000313" key="5">
    <source>
        <dbReference type="EMBL" id="PWL53921.1"/>
    </source>
</evidence>
<dbReference type="InterPro" id="IPR002178">
    <property type="entry name" value="PTS_EIIA_type-2_dom"/>
</dbReference>
<sequence length="636" mass="74537">MLSKRQKKIIMLMSENRDWIIGRELAKLLGVSDRTVRNDIAGINNFYKDVLIESNIRQGYRIDEYKIRSLNIEVNEIIPQTSEERCAYIIQELLFGKNNINLVLLQEKIFISESSLDNDIKKIRKLLEKYPSLKLTRRSNYIELIGSEEEKRSLYKNLLADETKGNFLNLNKLASLFRDFDLIMVKKILEETLKEYHYHVRELAIPRLMMHIGITIERMIRYNFIKTDRGNDELKNSVEYEIAQRFFYKVASEINIKVVEDEVVLFALLLLGKKGTNYSNEIVKEKIDYSAAELVLNIIEDIKATFDIDFSGDNEFKVGLEMHIMSLLERHIHNIEVDNMYLQEIKRKYPLIFEMGVRVCKLMEDQIHIRIKENEISFIALHLGAAYERANLKCKYKVVMIYPYNQTLSDLCLQKVMNRFSDRIDIIECMNFFEASAVEDLKPDLILTTLPLEHDLDILTIEISLFVNNKDESNIFKALNRLDEIRYKDDFEFLILKLIKKEFFYTGIQVESPKEIISQMCDKLYDKGYVTGEFKESVIQRENISATSFVYGFSVPHSINGRAAIQSTLSIAILNDPIKWGEFDVRFVILLAITEDNRKMLRIFFDWLSSIISNSSKFATMLEAKSYEEFVENILK</sequence>
<keyword evidence="2" id="KW-0805">Transcription regulation</keyword>
<evidence type="ECO:0000256" key="4">
    <source>
        <dbReference type="ARBA" id="ARBA00023163"/>
    </source>
</evidence>
<gene>
    <name evidence="5" type="ORF">DBY38_05875</name>
</gene>
<evidence type="ECO:0000256" key="2">
    <source>
        <dbReference type="ARBA" id="ARBA00023015"/>
    </source>
</evidence>
<evidence type="ECO:0000313" key="6">
    <source>
        <dbReference type="Proteomes" id="UP000246114"/>
    </source>
</evidence>
<dbReference type="Pfam" id="PF00359">
    <property type="entry name" value="PTS_EIIA_2"/>
    <property type="match status" value="1"/>
</dbReference>
<dbReference type="InterPro" id="IPR036390">
    <property type="entry name" value="WH_DNA-bd_sf"/>
</dbReference>
<evidence type="ECO:0000256" key="3">
    <source>
        <dbReference type="ARBA" id="ARBA00023159"/>
    </source>
</evidence>
<dbReference type="PROSITE" id="PS51372">
    <property type="entry name" value="PRD_2"/>
    <property type="match status" value="2"/>
</dbReference>
<organism evidence="5 6">
    <name type="scientific">Clostridium cadaveris</name>
    <dbReference type="NCBI Taxonomy" id="1529"/>
    <lineage>
        <taxon>Bacteria</taxon>
        <taxon>Bacillati</taxon>
        <taxon>Bacillota</taxon>
        <taxon>Clostridia</taxon>
        <taxon>Eubacteriales</taxon>
        <taxon>Clostridiaceae</taxon>
        <taxon>Clostridium</taxon>
    </lineage>
</organism>
<dbReference type="PANTHER" id="PTHR30185">
    <property type="entry name" value="CRYPTIC BETA-GLUCOSIDE BGL OPERON ANTITERMINATOR"/>
    <property type="match status" value="1"/>
</dbReference>
<dbReference type="PROSITE" id="PS51094">
    <property type="entry name" value="PTS_EIIA_TYPE_2"/>
    <property type="match status" value="1"/>
</dbReference>
<dbReference type="Pfam" id="PF05043">
    <property type="entry name" value="Mga"/>
    <property type="match status" value="1"/>
</dbReference>
<keyword evidence="4" id="KW-0804">Transcription</keyword>
<dbReference type="InterPro" id="IPR013196">
    <property type="entry name" value="HTH_11"/>
</dbReference>
<dbReference type="AlphaFoldDB" id="A0A316M7E7"/>
<dbReference type="Pfam" id="PF00874">
    <property type="entry name" value="PRD"/>
    <property type="match status" value="2"/>
</dbReference>
<dbReference type="InterPro" id="IPR007737">
    <property type="entry name" value="Mga_HTH"/>
</dbReference>
<dbReference type="InterPro" id="IPR011608">
    <property type="entry name" value="PRD"/>
</dbReference>
<reference evidence="5 6" key="1">
    <citation type="submission" date="2018-03" db="EMBL/GenBank/DDBJ databases">
        <title>The uncultured portion of the human microbiome is neutrally assembled.</title>
        <authorList>
            <person name="Jeraldo P."/>
            <person name="Boardman L."/>
            <person name="White B.A."/>
            <person name="Nelson H."/>
            <person name="Goldenfeld N."/>
            <person name="Chia N."/>
        </authorList>
    </citation>
    <scope>NUCLEOTIDE SEQUENCE [LARGE SCALE GENOMIC DNA]</scope>
    <source>
        <strain evidence="5">CIM:MAG 903</strain>
    </source>
</reference>
<dbReference type="SUPFAM" id="SSF55804">
    <property type="entry name" value="Phoshotransferase/anion transport protein"/>
    <property type="match status" value="1"/>
</dbReference>